<dbReference type="InterPro" id="IPR000073">
    <property type="entry name" value="AB_hydrolase_1"/>
</dbReference>
<reference evidence="2" key="1">
    <citation type="journal article" date="2017" name="Nat. Commun.">
        <title>Biosynthesis of ilamycins featuring unusual building blocks and engineered production of enhanced anti-tuberculosis agents.</title>
        <authorList>
            <person name="Ma J."/>
            <person name="Huang H."/>
            <person name="Xie Y."/>
            <person name="Liu Z."/>
            <person name="Zhao J."/>
            <person name="Zhang C."/>
            <person name="Jia Y."/>
            <person name="Zhang Y."/>
            <person name="Zhang H."/>
            <person name="Zhang T."/>
            <person name="Ju J."/>
        </authorList>
    </citation>
    <scope>NUCLEOTIDE SEQUENCE</scope>
    <source>
        <strain evidence="2">SCSIO ZH16</strain>
    </source>
</reference>
<dbReference type="SUPFAM" id="SSF53474">
    <property type="entry name" value="alpha/beta-Hydrolases"/>
    <property type="match status" value="1"/>
</dbReference>
<evidence type="ECO:0000259" key="1">
    <source>
        <dbReference type="Pfam" id="PF12146"/>
    </source>
</evidence>
<dbReference type="Pfam" id="PF12146">
    <property type="entry name" value="Hydrolase_4"/>
    <property type="match status" value="1"/>
</dbReference>
<keyword evidence="3" id="KW-0378">Hydrolase</keyword>
<dbReference type="AlphaFoldDB" id="A0A286MYQ9"/>
<dbReference type="PRINTS" id="PR00111">
    <property type="entry name" value="ABHYDROLASE"/>
</dbReference>
<protein>
    <submittedName>
        <fullName evidence="3">Alpha/beta hydrolase</fullName>
    </submittedName>
    <submittedName>
        <fullName evidence="2">IlaC</fullName>
    </submittedName>
</protein>
<dbReference type="GeneID" id="95517934"/>
<dbReference type="InterPro" id="IPR050228">
    <property type="entry name" value="Carboxylesterase_BioH"/>
</dbReference>
<name>A0A286MYQ9_STRAR</name>
<evidence type="ECO:0000313" key="4">
    <source>
        <dbReference type="Proteomes" id="UP000252698"/>
    </source>
</evidence>
<dbReference type="KEGG" id="sata:C5746_05280"/>
<dbReference type="EMBL" id="CP027306">
    <property type="protein sequence ID" value="AXE76443.1"/>
    <property type="molecule type" value="Genomic_DNA"/>
</dbReference>
<dbReference type="InterPro" id="IPR029058">
    <property type="entry name" value="AB_hydrolase_fold"/>
</dbReference>
<reference evidence="3 4" key="2">
    <citation type="journal article" date="2018" name="Front. Microbiol.">
        <title>Genome Sequencing of Streptomyces atratus SCSIOZH16 and Activation Production of Nocardamine via Metabolic Engineering.</title>
        <authorList>
            <person name="Li Y."/>
            <person name="Zhang C."/>
            <person name="Liu C."/>
            <person name="Ju J."/>
            <person name="Ma J."/>
        </authorList>
    </citation>
    <scope>NUCLEOTIDE SEQUENCE [LARGE SCALE GENOMIC DNA]</scope>
    <source>
        <strain evidence="3 4">SCSIO_ZH16</strain>
    </source>
</reference>
<dbReference type="InterPro" id="IPR022742">
    <property type="entry name" value="Hydrolase_4"/>
</dbReference>
<dbReference type="RefSeq" id="WP_114243106.1">
    <property type="nucleotide sequence ID" value="NZ_CP027306.1"/>
</dbReference>
<dbReference type="PANTHER" id="PTHR43194:SF2">
    <property type="entry name" value="PEROXISOMAL MEMBRANE PROTEIN LPX1"/>
    <property type="match status" value="1"/>
</dbReference>
<dbReference type="EMBL" id="KY173348">
    <property type="protein sequence ID" value="ASX95225.1"/>
    <property type="molecule type" value="Genomic_DNA"/>
</dbReference>
<proteinExistence type="predicted"/>
<gene>
    <name evidence="3" type="ORF">C5746_05280</name>
</gene>
<dbReference type="GO" id="GO:0016787">
    <property type="term" value="F:hydrolase activity"/>
    <property type="evidence" value="ECO:0007669"/>
    <property type="project" value="UniProtKB-KW"/>
</dbReference>
<dbReference type="Proteomes" id="UP000252698">
    <property type="component" value="Chromosome"/>
</dbReference>
<dbReference type="Gene3D" id="3.40.50.1820">
    <property type="entry name" value="alpha/beta hydrolase"/>
    <property type="match status" value="1"/>
</dbReference>
<evidence type="ECO:0000313" key="2">
    <source>
        <dbReference type="EMBL" id="ASX95225.1"/>
    </source>
</evidence>
<organism evidence="2">
    <name type="scientific">Streptomyces atratus</name>
    <dbReference type="NCBI Taxonomy" id="1893"/>
    <lineage>
        <taxon>Bacteria</taxon>
        <taxon>Bacillati</taxon>
        <taxon>Actinomycetota</taxon>
        <taxon>Actinomycetes</taxon>
        <taxon>Kitasatosporales</taxon>
        <taxon>Streptomycetaceae</taxon>
        <taxon>Streptomyces</taxon>
    </lineage>
</organism>
<accession>A0A286MYQ9</accession>
<feature type="domain" description="Serine aminopeptidase S33" evidence="1">
    <location>
        <begin position="86"/>
        <end position="252"/>
    </location>
</feature>
<evidence type="ECO:0000313" key="3">
    <source>
        <dbReference type="EMBL" id="AXE76443.1"/>
    </source>
</evidence>
<dbReference type="PANTHER" id="PTHR43194">
    <property type="entry name" value="HYDROLASE ALPHA/BETA FOLD FAMILY"/>
    <property type="match status" value="1"/>
</dbReference>
<sequence>MDFPTRQGTFSTGLPHLAFGSGKPLVYLSGFTMTHTVPPPGPQRRRAARLVAPFVAAGYEVFWTNRRPGMPVGTTMGELADEHAEALRTRFSGPVPVLGHGTGGSIALQVAVDHPEAVDRLVLASTAYALGSAGSRFHRDLLAAAERGRSGMHRAAPAITRNPVLQRLLVAPLWLAGRLDPPPPDPSDMKAMLLAEDSFNVRDRLAEVTAPTLVLCGGRDHMCPPEMFDETAAGIPGARLVRYPRRGHNILAAPEFVHDVRAFLDTP</sequence>